<accession>A0AA42UQJ1</accession>
<keyword evidence="1" id="KW-1133">Transmembrane helix</keyword>
<evidence type="ECO:0000256" key="1">
    <source>
        <dbReference type="SAM" id="Phobius"/>
    </source>
</evidence>
<dbReference type="EMBL" id="JAOCGG010000026">
    <property type="protein sequence ID" value="MDH1631391.1"/>
    <property type="molecule type" value="Genomic_DNA"/>
</dbReference>
<gene>
    <name evidence="2" type="ORF">N5I14_14180</name>
</gene>
<evidence type="ECO:0000313" key="2">
    <source>
        <dbReference type="EMBL" id="MDH1631391.1"/>
    </source>
</evidence>
<dbReference type="AlphaFoldDB" id="A0AA42UQJ1"/>
<comment type="caution">
    <text evidence="2">The sequence shown here is derived from an EMBL/GenBank/DDBJ whole genome shotgun (WGS) entry which is preliminary data.</text>
</comment>
<evidence type="ECO:0000313" key="3">
    <source>
        <dbReference type="Proteomes" id="UP001160882"/>
    </source>
</evidence>
<name>A0AA42UQJ1_9PSED</name>
<keyword evidence="1" id="KW-0812">Transmembrane</keyword>
<sequence length="173" mass="19642">MIEVVYERISKYELTDWGVILQGVLGVPGLIGSLPALYVEKFANKELERIAEDSPAYDLIVSLACDSELPASELCAQLEKICTLRKSDMLRSRKVWRAVALEELLLNIDSDPVYGLIKLSEFWSSWEWPADAPLSMVSGMEALPEDAYHSSSNYEYVVDEHERWVKDQLSNLK</sequence>
<dbReference type="Proteomes" id="UP001160882">
    <property type="component" value="Unassembled WGS sequence"/>
</dbReference>
<reference evidence="2" key="1">
    <citation type="submission" date="2022-09" db="EMBL/GenBank/DDBJ databases">
        <title>Intensive care unit water sources are persistently colonized with multi-drug resistant bacteria and are the site of extensive horizontal gene transfer of antibiotic resistance genes.</title>
        <authorList>
            <person name="Diorio-Toth L."/>
        </authorList>
    </citation>
    <scope>NUCLEOTIDE SEQUENCE</scope>
    <source>
        <strain evidence="2">GD03782</strain>
    </source>
</reference>
<dbReference type="RefSeq" id="WP_280082252.1">
    <property type="nucleotide sequence ID" value="NZ_JAOBYZ010000022.1"/>
</dbReference>
<keyword evidence="1" id="KW-0472">Membrane</keyword>
<dbReference type="InterPro" id="IPR016630">
    <property type="entry name" value="UCP015278"/>
</dbReference>
<organism evidence="2 3">
    <name type="scientific">Pseudomonas mosselii</name>
    <dbReference type="NCBI Taxonomy" id="78327"/>
    <lineage>
        <taxon>Bacteria</taxon>
        <taxon>Pseudomonadati</taxon>
        <taxon>Pseudomonadota</taxon>
        <taxon>Gammaproteobacteria</taxon>
        <taxon>Pseudomonadales</taxon>
        <taxon>Pseudomonadaceae</taxon>
        <taxon>Pseudomonas</taxon>
    </lineage>
</organism>
<feature type="transmembrane region" description="Helical" evidence="1">
    <location>
        <begin position="20"/>
        <end position="39"/>
    </location>
</feature>
<dbReference type="Pfam" id="PF10004">
    <property type="entry name" value="DUF2247"/>
    <property type="match status" value="1"/>
</dbReference>
<protein>
    <submittedName>
        <fullName evidence="2">DUF2247 family protein</fullName>
    </submittedName>
</protein>
<proteinExistence type="predicted"/>